<protein>
    <submittedName>
        <fullName evidence="1">Putative zinc-containing dehydrogenase</fullName>
    </submittedName>
</protein>
<gene>
    <name evidence="1" type="ORF">AWB69_03738</name>
</gene>
<dbReference type="EMBL" id="FCOK02000023">
    <property type="protein sequence ID" value="SAL38214.1"/>
    <property type="molecule type" value="Genomic_DNA"/>
</dbReference>
<proteinExistence type="predicted"/>
<organism evidence="1 2">
    <name type="scientific">Caballeronia udeis</name>
    <dbReference type="NCBI Taxonomy" id="1232866"/>
    <lineage>
        <taxon>Bacteria</taxon>
        <taxon>Pseudomonadati</taxon>
        <taxon>Pseudomonadota</taxon>
        <taxon>Betaproteobacteria</taxon>
        <taxon>Burkholderiales</taxon>
        <taxon>Burkholderiaceae</taxon>
        <taxon>Caballeronia</taxon>
    </lineage>
</organism>
<reference evidence="1 2" key="1">
    <citation type="submission" date="2016-01" db="EMBL/GenBank/DDBJ databases">
        <authorList>
            <person name="Oliw E.H."/>
        </authorList>
    </citation>
    <scope>NUCLEOTIDE SEQUENCE [LARGE SCALE GENOMIC DNA]</scope>
    <source>
        <strain evidence="1">LMG 27134</strain>
    </source>
</reference>
<accession>A0A158H1G7</accession>
<dbReference type="Proteomes" id="UP000054683">
    <property type="component" value="Unassembled WGS sequence"/>
</dbReference>
<evidence type="ECO:0000313" key="1">
    <source>
        <dbReference type="EMBL" id="SAL38214.1"/>
    </source>
</evidence>
<sequence>MDRVTDEQSAARRSAGAQRSFNLLGSPNRLSANSVGDEGNRVLLMTGQAHGKHRFCLVGPCFNVAAMSLGNLAGDIQPKSRIAVRVVFVLLIRASPERLKNPVQGLLLNGDSAVLHLETNFLVRRGHNHPYRRVWRSVLDRIQDQVAEQLLQPSAVPNTLRVSHPHQIYLVIRVRCSHQVQFIGKQTSQVDVGRRNIDTQTQYDLLHRIQEGQIDPSFVITHTVPLEGGPGMYKTFRDKEDGCIKVVLKP</sequence>
<name>A0A158H1G7_9BURK</name>
<dbReference type="AlphaFoldDB" id="A0A158H1G7"/>
<evidence type="ECO:0000313" key="2">
    <source>
        <dbReference type="Proteomes" id="UP000054683"/>
    </source>
</evidence>